<dbReference type="Pfam" id="PF00072">
    <property type="entry name" value="Response_reg"/>
    <property type="match status" value="1"/>
</dbReference>
<comment type="caution">
    <text evidence="4">The sequence shown here is derived from an EMBL/GenBank/DDBJ whole genome shotgun (WGS) entry which is preliminary data.</text>
</comment>
<dbReference type="Proteomes" id="UP000177152">
    <property type="component" value="Unassembled WGS sequence"/>
</dbReference>
<accession>A0A1G2K5A2</accession>
<feature type="domain" description="Response regulatory" evidence="3">
    <location>
        <begin position="1"/>
        <end position="88"/>
    </location>
</feature>
<organism evidence="4 5">
    <name type="scientific">Candidatus Sungbacteria bacterium RIFCSPHIGHO2_01_FULL_47_32</name>
    <dbReference type="NCBI Taxonomy" id="1802264"/>
    <lineage>
        <taxon>Bacteria</taxon>
        <taxon>Candidatus Sungiibacteriota</taxon>
    </lineage>
</organism>
<dbReference type="AlphaFoldDB" id="A0A1G2K5A2"/>
<protein>
    <recommendedName>
        <fullName evidence="3">Response regulatory domain-containing protein</fullName>
    </recommendedName>
</protein>
<evidence type="ECO:0000313" key="5">
    <source>
        <dbReference type="Proteomes" id="UP000177152"/>
    </source>
</evidence>
<gene>
    <name evidence="4" type="ORF">A2633_01185</name>
</gene>
<dbReference type="PANTHER" id="PTHR44591:SF3">
    <property type="entry name" value="RESPONSE REGULATORY DOMAIN-CONTAINING PROTEIN"/>
    <property type="match status" value="1"/>
</dbReference>
<dbReference type="InterPro" id="IPR011006">
    <property type="entry name" value="CheY-like_superfamily"/>
</dbReference>
<sequence>MIAERLTEAGYRVIQKGSGSDGFARAITEQSDIILLDLMLPETDGINFLSELRTNGEWGKNVPIVIISSLMPDEKLKENAQILRVRIH</sequence>
<reference evidence="4 5" key="1">
    <citation type="journal article" date="2016" name="Nat. Commun.">
        <title>Thousands of microbial genomes shed light on interconnected biogeochemical processes in an aquifer system.</title>
        <authorList>
            <person name="Anantharaman K."/>
            <person name="Brown C.T."/>
            <person name="Hug L.A."/>
            <person name="Sharon I."/>
            <person name="Castelle C.J."/>
            <person name="Probst A.J."/>
            <person name="Thomas B.C."/>
            <person name="Singh A."/>
            <person name="Wilkins M.J."/>
            <person name="Karaoz U."/>
            <person name="Brodie E.L."/>
            <person name="Williams K.H."/>
            <person name="Hubbard S.S."/>
            <person name="Banfield J.F."/>
        </authorList>
    </citation>
    <scope>NUCLEOTIDE SEQUENCE [LARGE SCALE GENOMIC DNA]</scope>
</reference>
<proteinExistence type="predicted"/>
<dbReference type="GO" id="GO:0000160">
    <property type="term" value="P:phosphorelay signal transduction system"/>
    <property type="evidence" value="ECO:0007669"/>
    <property type="project" value="InterPro"/>
</dbReference>
<evidence type="ECO:0000256" key="1">
    <source>
        <dbReference type="ARBA" id="ARBA00022553"/>
    </source>
</evidence>
<dbReference type="PROSITE" id="PS50110">
    <property type="entry name" value="RESPONSE_REGULATORY"/>
    <property type="match status" value="1"/>
</dbReference>
<dbReference type="InterPro" id="IPR050595">
    <property type="entry name" value="Bact_response_regulator"/>
</dbReference>
<keyword evidence="1 2" id="KW-0597">Phosphoprotein</keyword>
<dbReference type="EMBL" id="MHQC01000032">
    <property type="protein sequence ID" value="OGZ94614.1"/>
    <property type="molecule type" value="Genomic_DNA"/>
</dbReference>
<evidence type="ECO:0000259" key="3">
    <source>
        <dbReference type="PROSITE" id="PS50110"/>
    </source>
</evidence>
<dbReference type="PANTHER" id="PTHR44591">
    <property type="entry name" value="STRESS RESPONSE REGULATOR PROTEIN 1"/>
    <property type="match status" value="1"/>
</dbReference>
<dbReference type="InterPro" id="IPR001789">
    <property type="entry name" value="Sig_transdc_resp-reg_receiver"/>
</dbReference>
<dbReference type="Gene3D" id="3.40.50.2300">
    <property type="match status" value="1"/>
</dbReference>
<name>A0A1G2K5A2_9BACT</name>
<dbReference type="SUPFAM" id="SSF52172">
    <property type="entry name" value="CheY-like"/>
    <property type="match status" value="1"/>
</dbReference>
<feature type="modified residue" description="4-aspartylphosphate" evidence="2">
    <location>
        <position position="37"/>
    </location>
</feature>
<evidence type="ECO:0000256" key="2">
    <source>
        <dbReference type="PROSITE-ProRule" id="PRU00169"/>
    </source>
</evidence>
<evidence type="ECO:0000313" key="4">
    <source>
        <dbReference type="EMBL" id="OGZ94614.1"/>
    </source>
</evidence>